<dbReference type="Pfam" id="PF03269">
    <property type="entry name" value="DUF268"/>
    <property type="match status" value="1"/>
</dbReference>
<reference evidence="1 2" key="1">
    <citation type="journal article" date="2013" name="Appl. Environ. Microbiol.">
        <title>Genome analysis suggests that the soil oligotrophic bacterium Agromonas oligotrophica (Bradyrhizobium oligotrophicum) is a nitrogen-fixing symbiont of Aeschynomene indica.</title>
        <authorList>
            <person name="Okubo T."/>
            <person name="Fukushima S."/>
            <person name="Itakura M."/>
            <person name="Oshima K."/>
            <person name="Longtonglang A."/>
            <person name="Teaumroong N."/>
            <person name="Mitsui H."/>
            <person name="Hattori M."/>
            <person name="Hattori R."/>
            <person name="Hattori T."/>
            <person name="Minamisawa K."/>
        </authorList>
    </citation>
    <scope>NUCLEOTIDE SEQUENCE [LARGE SCALE GENOMIC DNA]</scope>
    <source>
        <strain evidence="1 2">S58</strain>
    </source>
</reference>
<dbReference type="PATRIC" id="fig|1245469.3.peg.880"/>
<dbReference type="RefSeq" id="WP_015664005.1">
    <property type="nucleotide sequence ID" value="NC_020453.1"/>
</dbReference>
<dbReference type="Gene3D" id="3.40.50.150">
    <property type="entry name" value="Vaccinia Virus protein VP39"/>
    <property type="match status" value="1"/>
</dbReference>
<keyword evidence="2" id="KW-1185">Reference proteome</keyword>
<dbReference type="eggNOG" id="COG2227">
    <property type="taxonomic scope" value="Bacteria"/>
</dbReference>
<evidence type="ECO:0000313" key="2">
    <source>
        <dbReference type="Proteomes" id="UP000011841"/>
    </source>
</evidence>
<name>M4ZKS6_9BRAD</name>
<proteinExistence type="predicted"/>
<evidence type="ECO:0000313" key="1">
    <source>
        <dbReference type="EMBL" id="BAM86870.1"/>
    </source>
</evidence>
<dbReference type="InterPro" id="IPR029063">
    <property type="entry name" value="SAM-dependent_MTases_sf"/>
</dbReference>
<sequence length="282" mass="32296">MQSLKQYIKGRLKAPLAESNYKRFLADGNPPWKPGYDTHKIKSVTAAINDPAYDPYKLPDGFGWRLDERIVEYPWFMARLPAGKGRLLDAGSTLNHAHVLGHPKLREKTCTVSTLAPEQWSAWQWGVSYVYEDLRESCFRDAYFDWIACISTIEHVGLDNTMLYTSDGTKNETDTDGYVSCLMELRRMLKPGGVLFLSMPFGRRANHGWFQIFDAEMVDRLVERFAPQSGIETIYRYKAEGWTVGDRESAKDATYFDIHKQNTYDDDYAAASRAVVCLELTK</sequence>
<organism evidence="1 2">
    <name type="scientific">Bradyrhizobium oligotrophicum S58</name>
    <dbReference type="NCBI Taxonomy" id="1245469"/>
    <lineage>
        <taxon>Bacteria</taxon>
        <taxon>Pseudomonadati</taxon>
        <taxon>Pseudomonadota</taxon>
        <taxon>Alphaproteobacteria</taxon>
        <taxon>Hyphomicrobiales</taxon>
        <taxon>Nitrobacteraceae</taxon>
        <taxon>Bradyrhizobium</taxon>
    </lineage>
</organism>
<dbReference type="AlphaFoldDB" id="M4ZKS6"/>
<dbReference type="KEGG" id="aol:S58_08590"/>
<dbReference type="EMBL" id="AP012603">
    <property type="protein sequence ID" value="BAM86870.1"/>
    <property type="molecule type" value="Genomic_DNA"/>
</dbReference>
<dbReference type="GeneID" id="301814851"/>
<dbReference type="InterPro" id="IPR004951">
    <property type="entry name" value="DUF268_CAE_spp"/>
</dbReference>
<dbReference type="OrthoDB" id="9810247at2"/>
<dbReference type="STRING" id="1245469.S58_08590"/>
<dbReference type="SUPFAM" id="SSF53335">
    <property type="entry name" value="S-adenosyl-L-methionine-dependent methyltransferases"/>
    <property type="match status" value="1"/>
</dbReference>
<dbReference type="HOGENOM" id="CLU_985781_0_0_5"/>
<protein>
    <recommendedName>
        <fullName evidence="3">Methyltransferase type 11 domain-containing protein</fullName>
    </recommendedName>
</protein>
<dbReference type="Proteomes" id="UP000011841">
    <property type="component" value="Chromosome"/>
</dbReference>
<evidence type="ECO:0008006" key="3">
    <source>
        <dbReference type="Google" id="ProtNLM"/>
    </source>
</evidence>
<gene>
    <name evidence="1" type="ORF">S58_08590</name>
</gene>
<accession>M4ZKS6</accession>